<feature type="compositionally biased region" description="Basic and acidic residues" evidence="1">
    <location>
        <begin position="35"/>
        <end position="48"/>
    </location>
</feature>
<dbReference type="WBParaSite" id="SMUV_0001066201-mRNA-1">
    <property type="protein sequence ID" value="SMUV_0001066201-mRNA-1"/>
    <property type="gene ID" value="SMUV_0001066201"/>
</dbReference>
<evidence type="ECO:0000313" key="2">
    <source>
        <dbReference type="Proteomes" id="UP000046393"/>
    </source>
</evidence>
<reference evidence="3" key="1">
    <citation type="submission" date="2017-02" db="UniProtKB">
        <authorList>
            <consortium name="WormBaseParasite"/>
        </authorList>
    </citation>
    <scope>IDENTIFICATION</scope>
</reference>
<evidence type="ECO:0000256" key="1">
    <source>
        <dbReference type="SAM" id="MobiDB-lite"/>
    </source>
</evidence>
<dbReference type="AlphaFoldDB" id="A0A0N5B067"/>
<keyword evidence="2" id="KW-1185">Reference proteome</keyword>
<name>A0A0N5B067_9BILA</name>
<organism evidence="2 3">
    <name type="scientific">Syphacia muris</name>
    <dbReference type="NCBI Taxonomy" id="451379"/>
    <lineage>
        <taxon>Eukaryota</taxon>
        <taxon>Metazoa</taxon>
        <taxon>Ecdysozoa</taxon>
        <taxon>Nematoda</taxon>
        <taxon>Chromadorea</taxon>
        <taxon>Rhabditida</taxon>
        <taxon>Spirurina</taxon>
        <taxon>Oxyuridomorpha</taxon>
        <taxon>Oxyuroidea</taxon>
        <taxon>Oxyuridae</taxon>
        <taxon>Syphacia</taxon>
    </lineage>
</organism>
<protein>
    <submittedName>
        <fullName evidence="3">Uncharacterized protein</fullName>
    </submittedName>
</protein>
<accession>A0A0N5B067</accession>
<dbReference type="Proteomes" id="UP000046393">
    <property type="component" value="Unplaced"/>
</dbReference>
<sequence>MENEKLAKRQELYNEIAEDRFVNPGGIHSGRKKDNRNQKNLEEGKENV</sequence>
<feature type="region of interest" description="Disordered" evidence="1">
    <location>
        <begin position="22"/>
        <end position="48"/>
    </location>
</feature>
<evidence type="ECO:0000313" key="3">
    <source>
        <dbReference type="WBParaSite" id="SMUV_0001066201-mRNA-1"/>
    </source>
</evidence>
<proteinExistence type="predicted"/>